<keyword evidence="4 8" id="KW-1133">Transmembrane helix</keyword>
<proteinExistence type="predicted"/>
<evidence type="ECO:0000313" key="9">
    <source>
        <dbReference type="EMBL" id="KAF6223158.1"/>
    </source>
</evidence>
<keyword evidence="2 8" id="KW-0812">Transmembrane</keyword>
<dbReference type="RefSeq" id="XP_037158032.1">
    <property type="nucleotide sequence ID" value="XM_037315081.1"/>
</dbReference>
<gene>
    <name evidence="9" type="ORF">HO173_013258</name>
</gene>
<evidence type="ECO:0000256" key="8">
    <source>
        <dbReference type="SAM" id="Phobius"/>
    </source>
</evidence>
<evidence type="ECO:0000256" key="3">
    <source>
        <dbReference type="ARBA" id="ARBA00022737"/>
    </source>
</evidence>
<keyword evidence="6 8" id="KW-0472">Membrane</keyword>
<keyword evidence="3" id="KW-0677">Repeat</keyword>
<feature type="repeat" description="ANK" evidence="7">
    <location>
        <begin position="101"/>
        <end position="133"/>
    </location>
</feature>
<dbReference type="SUPFAM" id="SSF144083">
    <property type="entry name" value="Magnesium transport protein CorA, transmembrane region"/>
    <property type="match status" value="1"/>
</dbReference>
<feature type="repeat" description="ANK" evidence="7">
    <location>
        <begin position="31"/>
        <end position="63"/>
    </location>
</feature>
<dbReference type="EMBL" id="JACCJC010000136">
    <property type="protein sequence ID" value="KAF6223158.1"/>
    <property type="molecule type" value="Genomic_DNA"/>
</dbReference>
<dbReference type="OrthoDB" id="195446at2759"/>
<evidence type="ECO:0000256" key="5">
    <source>
        <dbReference type="ARBA" id="ARBA00023043"/>
    </source>
</evidence>
<dbReference type="SUPFAM" id="SSF48403">
    <property type="entry name" value="Ankyrin repeat"/>
    <property type="match status" value="1"/>
</dbReference>
<keyword evidence="5 7" id="KW-0040">ANK repeat</keyword>
<dbReference type="Pfam" id="PF12796">
    <property type="entry name" value="Ank_2"/>
    <property type="match status" value="1"/>
</dbReference>
<accession>A0A8H6FCT6</accession>
<dbReference type="Pfam" id="PF01544">
    <property type="entry name" value="CorA"/>
    <property type="match status" value="1"/>
</dbReference>
<evidence type="ECO:0000256" key="7">
    <source>
        <dbReference type="PROSITE-ProRule" id="PRU00023"/>
    </source>
</evidence>
<feature type="transmembrane region" description="Helical" evidence="8">
    <location>
        <begin position="538"/>
        <end position="559"/>
    </location>
</feature>
<dbReference type="PANTHER" id="PTHR24198:SF165">
    <property type="entry name" value="ANKYRIN REPEAT-CONTAINING PROTEIN-RELATED"/>
    <property type="match status" value="1"/>
</dbReference>
<dbReference type="InterPro" id="IPR036770">
    <property type="entry name" value="Ankyrin_rpt-contain_sf"/>
</dbReference>
<keyword evidence="10" id="KW-1185">Reference proteome</keyword>
<dbReference type="GO" id="GO:0016020">
    <property type="term" value="C:membrane"/>
    <property type="evidence" value="ECO:0007669"/>
    <property type="project" value="UniProtKB-SubCell"/>
</dbReference>
<dbReference type="PANTHER" id="PTHR24198">
    <property type="entry name" value="ANKYRIN REPEAT AND PROTEIN KINASE DOMAIN-CONTAINING PROTEIN"/>
    <property type="match status" value="1"/>
</dbReference>
<evidence type="ECO:0000313" key="10">
    <source>
        <dbReference type="Proteomes" id="UP000578531"/>
    </source>
</evidence>
<evidence type="ECO:0000256" key="1">
    <source>
        <dbReference type="ARBA" id="ARBA00004141"/>
    </source>
</evidence>
<dbReference type="Gene3D" id="1.25.40.20">
    <property type="entry name" value="Ankyrin repeat-containing domain"/>
    <property type="match status" value="1"/>
</dbReference>
<dbReference type="PROSITE" id="PS50297">
    <property type="entry name" value="ANK_REP_REGION"/>
    <property type="match status" value="1"/>
</dbReference>
<comment type="subcellular location">
    <subcellularLocation>
        <location evidence="1">Membrane</location>
        <topology evidence="1">Multi-pass membrane protein</topology>
    </subcellularLocation>
</comment>
<dbReference type="GeneID" id="59294885"/>
<dbReference type="Proteomes" id="UP000578531">
    <property type="component" value="Unassembled WGS sequence"/>
</dbReference>
<dbReference type="InterPro" id="IPR002523">
    <property type="entry name" value="MgTranspt_CorA/ZnTranspt_ZntB"/>
</dbReference>
<name>A0A8H6FCT6_9LECA</name>
<evidence type="ECO:0000256" key="6">
    <source>
        <dbReference type="ARBA" id="ARBA00023136"/>
    </source>
</evidence>
<feature type="repeat" description="ANK" evidence="7">
    <location>
        <begin position="66"/>
        <end position="98"/>
    </location>
</feature>
<dbReference type="InterPro" id="IPR045863">
    <property type="entry name" value="CorA_TM1_TM2"/>
</dbReference>
<dbReference type="Pfam" id="PF00023">
    <property type="entry name" value="Ank"/>
    <property type="match status" value="1"/>
</dbReference>
<protein>
    <submittedName>
        <fullName evidence="9">Uncharacterized protein</fullName>
    </submittedName>
</protein>
<organism evidence="9 10">
    <name type="scientific">Letharia columbiana</name>
    <dbReference type="NCBI Taxonomy" id="112416"/>
    <lineage>
        <taxon>Eukaryota</taxon>
        <taxon>Fungi</taxon>
        <taxon>Dikarya</taxon>
        <taxon>Ascomycota</taxon>
        <taxon>Pezizomycotina</taxon>
        <taxon>Lecanoromycetes</taxon>
        <taxon>OSLEUM clade</taxon>
        <taxon>Lecanoromycetidae</taxon>
        <taxon>Lecanorales</taxon>
        <taxon>Lecanorineae</taxon>
        <taxon>Parmeliaceae</taxon>
        <taxon>Letharia</taxon>
    </lineage>
</organism>
<sequence>MLFKQRQTSESLEIVKLLLERGADPNKQGGYYDNALQAVTRQGNLEMVKLLLSHNADVTIQPKSISRRSLLHVAVESGDLAVLETLWDAGAGIHLTTQDESGSTPLHVAVDKGGVAIAKYILDHGASPDIEDLGDTNSFQLAMRKKNREMVLLLYPKTTAGLSKITASDWRLCSGGVSNCNLEMVSDQSAKVVFRDKSLERELVERSYPLSGRTKSRAHFTDFMNKHRIGKRMFILADGTMLPPQAEFSVHCRWWHLSHGHWEALMSSAPSQNTVRQTTAEDCFLECALSFDCYALPENMDLWPNDVQLEADALQEFQSRQGILWIMMKSGAYEVYDSRNLESRIFFSTSEYAEIPKTATDLLCPLVLKVQSIWGQNFSRFQKHLGLMRTRILRSSGSDPSLIQYLLIDAKLLEILKENFTKQIENLQSFRDWYQNESARVLHQLPPDEVKKKMQDFTKASDELQTTTGRQLSILTESSQNLIQLEFNLTSIAEAQRSTSTNKSMKRLSWITFIFLPLVFIASLFGMNVDVLKSNPAWWWYLPFATLTTLLTFVVWIVFKRNKTLEGSLETRFRWLFQRPKGEEDLEMGSESGLNGLRGTKRVKESDKSFLHLGRKDHSSGRGMVGHDKNRCLSVWLRGRARSFLRTNND</sequence>
<dbReference type="SMART" id="SM00248">
    <property type="entry name" value="ANK"/>
    <property type="match status" value="3"/>
</dbReference>
<comment type="caution">
    <text evidence="9">The sequence shown here is derived from an EMBL/GenBank/DDBJ whole genome shotgun (WGS) entry which is preliminary data.</text>
</comment>
<dbReference type="GO" id="GO:0046873">
    <property type="term" value="F:metal ion transmembrane transporter activity"/>
    <property type="evidence" value="ECO:0007669"/>
    <property type="project" value="InterPro"/>
</dbReference>
<dbReference type="AlphaFoldDB" id="A0A8H6FCT6"/>
<reference evidence="9 10" key="1">
    <citation type="journal article" date="2020" name="Genomics">
        <title>Complete, high-quality genomes from long-read metagenomic sequencing of two wolf lichen thalli reveals enigmatic genome architecture.</title>
        <authorList>
            <person name="McKenzie S.K."/>
            <person name="Walston R.F."/>
            <person name="Allen J.L."/>
        </authorList>
    </citation>
    <scope>NUCLEOTIDE SEQUENCE [LARGE SCALE GENOMIC DNA]</scope>
    <source>
        <strain evidence="9">WasteWater2</strain>
    </source>
</reference>
<evidence type="ECO:0000256" key="4">
    <source>
        <dbReference type="ARBA" id="ARBA00022989"/>
    </source>
</evidence>
<dbReference type="PROSITE" id="PS50088">
    <property type="entry name" value="ANK_REPEAT"/>
    <property type="match status" value="3"/>
</dbReference>
<dbReference type="Gene3D" id="1.20.58.340">
    <property type="entry name" value="Magnesium transport protein CorA, transmembrane region"/>
    <property type="match status" value="1"/>
</dbReference>
<evidence type="ECO:0000256" key="2">
    <source>
        <dbReference type="ARBA" id="ARBA00022692"/>
    </source>
</evidence>
<feature type="transmembrane region" description="Helical" evidence="8">
    <location>
        <begin position="508"/>
        <end position="526"/>
    </location>
</feature>
<dbReference type="InterPro" id="IPR002110">
    <property type="entry name" value="Ankyrin_rpt"/>
</dbReference>